<protein>
    <submittedName>
        <fullName evidence="2">Uncharacterized protein</fullName>
    </submittedName>
</protein>
<organism evidence="2 3">
    <name type="scientific">Nonomuraea solani</name>
    <dbReference type="NCBI Taxonomy" id="1144553"/>
    <lineage>
        <taxon>Bacteria</taxon>
        <taxon>Bacillati</taxon>
        <taxon>Actinomycetota</taxon>
        <taxon>Actinomycetes</taxon>
        <taxon>Streptosporangiales</taxon>
        <taxon>Streptosporangiaceae</taxon>
        <taxon>Nonomuraea</taxon>
    </lineage>
</organism>
<dbReference type="AlphaFoldDB" id="A0A1H6EFZ0"/>
<reference evidence="2 3" key="1">
    <citation type="submission" date="2016-10" db="EMBL/GenBank/DDBJ databases">
        <authorList>
            <person name="de Groot N.N."/>
        </authorList>
    </citation>
    <scope>NUCLEOTIDE SEQUENCE [LARGE SCALE GENOMIC DNA]</scope>
    <source>
        <strain evidence="2 3">CGMCC 4.7037</strain>
    </source>
</reference>
<sequence>MGLLLGALTVAAVGVILGGIVQGLLPLPVRLAALAVLAAAVLLREVGLIKLPVPENARLVPEHVLHRGRVLGGIQFGFEMGTGMRTYSPSSLPHLVLAAVLLALPWNGALAAGAGFAVARWIMAAASIGHSEDGGWSDVWSMNARLLASATGVATVAALAWGLWPW</sequence>
<gene>
    <name evidence="2" type="ORF">SAMN05444920_109311</name>
</gene>
<dbReference type="Proteomes" id="UP000236732">
    <property type="component" value="Unassembled WGS sequence"/>
</dbReference>
<accession>A0A1H6EFZ0</accession>
<feature type="transmembrane region" description="Helical" evidence="1">
    <location>
        <begin position="142"/>
        <end position="164"/>
    </location>
</feature>
<keyword evidence="3" id="KW-1185">Reference proteome</keyword>
<evidence type="ECO:0000256" key="1">
    <source>
        <dbReference type="SAM" id="Phobius"/>
    </source>
</evidence>
<proteinExistence type="predicted"/>
<evidence type="ECO:0000313" key="2">
    <source>
        <dbReference type="EMBL" id="SEG96211.1"/>
    </source>
</evidence>
<name>A0A1H6EFZ0_9ACTN</name>
<dbReference type="OrthoDB" id="4263397at2"/>
<dbReference type="RefSeq" id="WP_146103852.1">
    <property type="nucleotide sequence ID" value="NZ_FNVT01000009.1"/>
</dbReference>
<feature type="transmembrane region" description="Helical" evidence="1">
    <location>
        <begin position="95"/>
        <end position="122"/>
    </location>
</feature>
<keyword evidence="1" id="KW-0812">Transmembrane</keyword>
<keyword evidence="1" id="KW-1133">Transmembrane helix</keyword>
<keyword evidence="1" id="KW-0472">Membrane</keyword>
<evidence type="ECO:0000313" key="3">
    <source>
        <dbReference type="Proteomes" id="UP000236732"/>
    </source>
</evidence>
<dbReference type="EMBL" id="FNVT01000009">
    <property type="protein sequence ID" value="SEG96211.1"/>
    <property type="molecule type" value="Genomic_DNA"/>
</dbReference>